<dbReference type="GO" id="GO:0030170">
    <property type="term" value="F:pyridoxal phosphate binding"/>
    <property type="evidence" value="ECO:0007669"/>
    <property type="project" value="InterPro"/>
</dbReference>
<proteinExistence type="predicted"/>
<feature type="compositionally biased region" description="Basic and acidic residues" evidence="1">
    <location>
        <begin position="34"/>
        <end position="44"/>
    </location>
</feature>
<dbReference type="PROSITE" id="PS51340">
    <property type="entry name" value="MOSC"/>
    <property type="match status" value="1"/>
</dbReference>
<dbReference type="PANTHER" id="PTHR30212:SF2">
    <property type="entry name" value="PROTEIN YIIM"/>
    <property type="match status" value="1"/>
</dbReference>
<feature type="region of interest" description="Disordered" evidence="1">
    <location>
        <begin position="202"/>
        <end position="231"/>
    </location>
</feature>
<feature type="region of interest" description="Disordered" evidence="1">
    <location>
        <begin position="1"/>
        <end position="48"/>
    </location>
</feature>
<dbReference type="InterPro" id="IPR011037">
    <property type="entry name" value="Pyrv_Knase-like_insert_dom_sf"/>
</dbReference>
<dbReference type="GO" id="GO:0003824">
    <property type="term" value="F:catalytic activity"/>
    <property type="evidence" value="ECO:0007669"/>
    <property type="project" value="InterPro"/>
</dbReference>
<protein>
    <submittedName>
        <fullName evidence="3">MOSC domain-containing protein</fullName>
    </submittedName>
</protein>
<evidence type="ECO:0000259" key="2">
    <source>
        <dbReference type="PROSITE" id="PS51340"/>
    </source>
</evidence>
<dbReference type="SUPFAM" id="SSF50800">
    <property type="entry name" value="PK beta-barrel domain-like"/>
    <property type="match status" value="1"/>
</dbReference>
<feature type="compositionally biased region" description="Basic and acidic residues" evidence="1">
    <location>
        <begin position="218"/>
        <end position="231"/>
    </location>
</feature>
<name>A0A935IQZ9_9MICO</name>
<evidence type="ECO:0000313" key="4">
    <source>
        <dbReference type="Proteomes" id="UP000726105"/>
    </source>
</evidence>
<dbReference type="GO" id="GO:0030151">
    <property type="term" value="F:molybdenum ion binding"/>
    <property type="evidence" value="ECO:0007669"/>
    <property type="project" value="InterPro"/>
</dbReference>
<dbReference type="InterPro" id="IPR052353">
    <property type="entry name" value="Benzoxazolinone_Detox_Enz"/>
</dbReference>
<dbReference type="Pfam" id="PF03473">
    <property type="entry name" value="MOSC"/>
    <property type="match status" value="1"/>
</dbReference>
<dbReference type="EMBL" id="JADJIB010000008">
    <property type="protein sequence ID" value="MBK7274534.1"/>
    <property type="molecule type" value="Genomic_DNA"/>
</dbReference>
<sequence length="231" mass="24596">MAHLIAVNVGTPRPDGDSEGPPTGIHKSPVEGPVELRDPGDKRTGLGSGVAGDFLGDRRHHGGTDQAVYAVAHDELAHWAAEVGRDLPPGAFGENLTITGLDVDGALVGEIWAIGDVVRLQVTGPRIPCATFARAMAEERWVKRFTVRGRTGAYLRVLTPGLVQAGDAVVVESRPDHEITVPLMFRALTTERHLLPRLAEIGPDLSEEGPPGACGLPRGDHRRPDAVAHRV</sequence>
<dbReference type="Gene3D" id="2.40.33.20">
    <property type="entry name" value="PK beta-barrel domain-like"/>
    <property type="match status" value="1"/>
</dbReference>
<dbReference type="PANTHER" id="PTHR30212">
    <property type="entry name" value="PROTEIN YIIM"/>
    <property type="match status" value="1"/>
</dbReference>
<feature type="domain" description="MOSC" evidence="2">
    <location>
        <begin position="28"/>
        <end position="172"/>
    </location>
</feature>
<accession>A0A935IQZ9</accession>
<reference evidence="3 4" key="1">
    <citation type="submission" date="2020-10" db="EMBL/GenBank/DDBJ databases">
        <title>Connecting structure to function with the recovery of over 1000 high-quality activated sludge metagenome-assembled genomes encoding full-length rRNA genes using long-read sequencing.</title>
        <authorList>
            <person name="Singleton C.M."/>
            <person name="Petriglieri F."/>
            <person name="Kristensen J.M."/>
            <person name="Kirkegaard R.H."/>
            <person name="Michaelsen T.Y."/>
            <person name="Andersen M.H."/>
            <person name="Karst S.M."/>
            <person name="Dueholm M.S."/>
            <person name="Nielsen P.H."/>
            <person name="Albertsen M."/>
        </authorList>
    </citation>
    <scope>NUCLEOTIDE SEQUENCE [LARGE SCALE GENOMIC DNA]</scope>
    <source>
        <strain evidence="3">Ega_18-Q3-R5-49_MAXAC.001</strain>
    </source>
</reference>
<gene>
    <name evidence="3" type="ORF">IPI13_15725</name>
</gene>
<dbReference type="InterPro" id="IPR005302">
    <property type="entry name" value="MoCF_Sase_C"/>
</dbReference>
<dbReference type="Proteomes" id="UP000726105">
    <property type="component" value="Unassembled WGS sequence"/>
</dbReference>
<comment type="caution">
    <text evidence="3">The sequence shown here is derived from an EMBL/GenBank/DDBJ whole genome shotgun (WGS) entry which is preliminary data.</text>
</comment>
<evidence type="ECO:0000313" key="3">
    <source>
        <dbReference type="EMBL" id="MBK7274534.1"/>
    </source>
</evidence>
<dbReference type="AlphaFoldDB" id="A0A935IQZ9"/>
<organism evidence="3 4">
    <name type="scientific">Candidatus Phosphoribacter hodrii</name>
    <dbReference type="NCBI Taxonomy" id="2953743"/>
    <lineage>
        <taxon>Bacteria</taxon>
        <taxon>Bacillati</taxon>
        <taxon>Actinomycetota</taxon>
        <taxon>Actinomycetes</taxon>
        <taxon>Micrococcales</taxon>
        <taxon>Dermatophilaceae</taxon>
        <taxon>Candidatus Phosphoribacter</taxon>
    </lineage>
</organism>
<evidence type="ECO:0000256" key="1">
    <source>
        <dbReference type="SAM" id="MobiDB-lite"/>
    </source>
</evidence>